<dbReference type="GO" id="GO:0016757">
    <property type="term" value="F:glycosyltransferase activity"/>
    <property type="evidence" value="ECO:0007669"/>
    <property type="project" value="InterPro"/>
</dbReference>
<dbReference type="AlphaFoldDB" id="A0A2A7A8V9"/>
<organism evidence="3 4">
    <name type="scientific">Faecalibacterium prausnitzii</name>
    <dbReference type="NCBI Taxonomy" id="853"/>
    <lineage>
        <taxon>Bacteria</taxon>
        <taxon>Bacillati</taxon>
        <taxon>Bacillota</taxon>
        <taxon>Clostridia</taxon>
        <taxon>Eubacteriales</taxon>
        <taxon>Oscillospiraceae</taxon>
        <taxon>Faecalibacterium</taxon>
    </lineage>
</organism>
<comment type="caution">
    <text evidence="3">The sequence shown here is derived from an EMBL/GenBank/DDBJ whole genome shotgun (WGS) entry which is preliminary data.</text>
</comment>
<evidence type="ECO:0000256" key="1">
    <source>
        <dbReference type="ARBA" id="ARBA00022679"/>
    </source>
</evidence>
<dbReference type="RefSeq" id="WP_097785543.1">
    <property type="nucleotide sequence ID" value="NZ_NMTW01000036.1"/>
</dbReference>
<keyword evidence="1 3" id="KW-0808">Transferase</keyword>
<evidence type="ECO:0000259" key="2">
    <source>
        <dbReference type="Pfam" id="PF00534"/>
    </source>
</evidence>
<evidence type="ECO:0000313" key="3">
    <source>
        <dbReference type="EMBL" id="PDX75555.1"/>
    </source>
</evidence>
<reference evidence="3 4" key="1">
    <citation type="journal article" date="2017" name="Front. Microbiol.">
        <title>New Insights into the Diversity of the Genus Faecalibacterium.</title>
        <authorList>
            <person name="Benevides L."/>
            <person name="Burman S."/>
            <person name="Martin R."/>
            <person name="Robert V."/>
            <person name="Thomas M."/>
            <person name="Miquel S."/>
            <person name="Chain F."/>
            <person name="Sokol H."/>
            <person name="Bermudez-Humaran L.G."/>
            <person name="Morrison M."/>
            <person name="Langella P."/>
            <person name="Azevedo V.A."/>
            <person name="Chatel J.M."/>
            <person name="Soares S."/>
        </authorList>
    </citation>
    <scope>NUCLEOTIDE SEQUENCE [LARGE SCALE GENOMIC DNA]</scope>
    <source>
        <strain evidence="3 4">CNCM I 4573</strain>
    </source>
</reference>
<protein>
    <submittedName>
        <fullName evidence="3">Glycosyl transferase</fullName>
    </submittedName>
</protein>
<dbReference type="GO" id="GO:0009103">
    <property type="term" value="P:lipopolysaccharide biosynthetic process"/>
    <property type="evidence" value="ECO:0007669"/>
    <property type="project" value="TreeGrafter"/>
</dbReference>
<proteinExistence type="predicted"/>
<dbReference type="PANTHER" id="PTHR46401:SF2">
    <property type="entry name" value="GLYCOSYLTRANSFERASE WBBK-RELATED"/>
    <property type="match status" value="1"/>
</dbReference>
<evidence type="ECO:0000313" key="4">
    <source>
        <dbReference type="Proteomes" id="UP000220157"/>
    </source>
</evidence>
<dbReference type="InterPro" id="IPR001296">
    <property type="entry name" value="Glyco_trans_1"/>
</dbReference>
<dbReference type="Gene3D" id="3.40.50.2000">
    <property type="entry name" value="Glycogen Phosphorylase B"/>
    <property type="match status" value="2"/>
</dbReference>
<name>A0A2A7A8V9_9FIRM</name>
<accession>A0A2A7A8V9</accession>
<dbReference type="SUPFAM" id="SSF53756">
    <property type="entry name" value="UDP-Glycosyltransferase/glycogen phosphorylase"/>
    <property type="match status" value="1"/>
</dbReference>
<dbReference type="PANTHER" id="PTHR46401">
    <property type="entry name" value="GLYCOSYLTRANSFERASE WBBK-RELATED"/>
    <property type="match status" value="1"/>
</dbReference>
<sequence>MKVLFINSVCGIGSTGRICTDLAQQLEAEGNEVKIAYGRKGTVPEQFQKYAVRIGTDFDCKMHAIQTRLFDTHGFGSKHATKEFLKWAEEYKPDLVWLHNLHGYYINVEMLFDWIKKHPEMQVKWTLHDCWAFTGHCSHFTMVKCEQWKSHCSYCSQLRRYPACFAMSSVSKNFERKRKAFTGVKNMTLITPSKWLADLTRQSFLKEYPVEVHYNTIDTSIFKPTPSDFRERYGLKDKFIVLGVANVWEDRKGLFDFYKLAEMLDDKYTIVLVGLSEKQIKELPKNIKGIQRTNSPQELAAIYTAADVFVNPTYEDNYPTVNLEAQACGTRVITYDTGGCRETIHTDSAKVVEAGNVEGLYKEITIR</sequence>
<dbReference type="Proteomes" id="UP000220157">
    <property type="component" value="Unassembled WGS sequence"/>
</dbReference>
<dbReference type="EMBL" id="NMTW01000036">
    <property type="protein sequence ID" value="PDX75555.1"/>
    <property type="molecule type" value="Genomic_DNA"/>
</dbReference>
<gene>
    <name evidence="3" type="ORF">CGS56_08560</name>
</gene>
<feature type="domain" description="Glycosyl transferase family 1" evidence="2">
    <location>
        <begin position="229"/>
        <end position="364"/>
    </location>
</feature>
<dbReference type="Pfam" id="PF00534">
    <property type="entry name" value="Glycos_transf_1"/>
    <property type="match status" value="1"/>
</dbReference>